<protein>
    <submittedName>
        <fullName evidence="1">Uncharacterized protein</fullName>
    </submittedName>
</protein>
<dbReference type="EMBL" id="CAKOGL010000006">
    <property type="protein sequence ID" value="CAH2087224.1"/>
    <property type="molecule type" value="Genomic_DNA"/>
</dbReference>
<comment type="caution">
    <text evidence="1">The sequence shown here is derived from an EMBL/GenBank/DDBJ whole genome shotgun (WGS) entry which is preliminary data.</text>
</comment>
<gene>
    <name evidence="1" type="ORF">EEDITHA_LOCUS3510</name>
</gene>
<sequence>MNDLGELERKLEKEPIDSQGNYFKINSNHGEYKHSEDSFTISGIRKEFKCPVSFIWNEELKSCVVKPICESSDAPGTIKGLTYYHEINDANNRRM</sequence>
<dbReference type="Proteomes" id="UP001153954">
    <property type="component" value="Unassembled WGS sequence"/>
</dbReference>
<reference evidence="1" key="1">
    <citation type="submission" date="2022-03" db="EMBL/GenBank/DDBJ databases">
        <authorList>
            <person name="Tunstrom K."/>
        </authorList>
    </citation>
    <scope>NUCLEOTIDE SEQUENCE</scope>
</reference>
<accession>A0AAU9TKI2</accession>
<organism evidence="1 2">
    <name type="scientific">Euphydryas editha</name>
    <name type="common">Edith's checkerspot</name>
    <dbReference type="NCBI Taxonomy" id="104508"/>
    <lineage>
        <taxon>Eukaryota</taxon>
        <taxon>Metazoa</taxon>
        <taxon>Ecdysozoa</taxon>
        <taxon>Arthropoda</taxon>
        <taxon>Hexapoda</taxon>
        <taxon>Insecta</taxon>
        <taxon>Pterygota</taxon>
        <taxon>Neoptera</taxon>
        <taxon>Endopterygota</taxon>
        <taxon>Lepidoptera</taxon>
        <taxon>Glossata</taxon>
        <taxon>Ditrysia</taxon>
        <taxon>Papilionoidea</taxon>
        <taxon>Nymphalidae</taxon>
        <taxon>Nymphalinae</taxon>
        <taxon>Euphydryas</taxon>
    </lineage>
</organism>
<evidence type="ECO:0000313" key="2">
    <source>
        <dbReference type="Proteomes" id="UP001153954"/>
    </source>
</evidence>
<name>A0AAU9TKI2_EUPED</name>
<dbReference type="AlphaFoldDB" id="A0AAU9TKI2"/>
<proteinExistence type="predicted"/>
<evidence type="ECO:0000313" key="1">
    <source>
        <dbReference type="EMBL" id="CAH2087224.1"/>
    </source>
</evidence>
<keyword evidence="2" id="KW-1185">Reference proteome</keyword>